<evidence type="ECO:0000313" key="3">
    <source>
        <dbReference type="Proteomes" id="UP001610444"/>
    </source>
</evidence>
<organism evidence="2 3">
    <name type="scientific">Aspergillus pseudodeflectus</name>
    <dbReference type="NCBI Taxonomy" id="176178"/>
    <lineage>
        <taxon>Eukaryota</taxon>
        <taxon>Fungi</taxon>
        <taxon>Dikarya</taxon>
        <taxon>Ascomycota</taxon>
        <taxon>Pezizomycotina</taxon>
        <taxon>Eurotiomycetes</taxon>
        <taxon>Eurotiomycetidae</taxon>
        <taxon>Eurotiales</taxon>
        <taxon>Aspergillaceae</taxon>
        <taxon>Aspergillus</taxon>
        <taxon>Aspergillus subgen. Nidulantes</taxon>
    </lineage>
</organism>
<keyword evidence="1" id="KW-0378">Hydrolase</keyword>
<protein>
    <recommendedName>
        <fullName evidence="4">Beta-glucosidase</fullName>
    </recommendedName>
</protein>
<dbReference type="SUPFAM" id="SSF52279">
    <property type="entry name" value="Beta-D-glucan exohydrolase, C-terminal domain"/>
    <property type="match status" value="1"/>
</dbReference>
<evidence type="ECO:0000313" key="2">
    <source>
        <dbReference type="EMBL" id="KAL2859646.1"/>
    </source>
</evidence>
<accession>A0ABR4L5G5</accession>
<dbReference type="InterPro" id="IPR036881">
    <property type="entry name" value="Glyco_hydro_3_C_sf"/>
</dbReference>
<dbReference type="EMBL" id="JBFXLR010000003">
    <property type="protein sequence ID" value="KAL2859646.1"/>
    <property type="molecule type" value="Genomic_DNA"/>
</dbReference>
<dbReference type="Gene3D" id="3.40.50.1700">
    <property type="entry name" value="Glycoside hydrolase family 3 C-terminal domain"/>
    <property type="match status" value="1"/>
</dbReference>
<reference evidence="2 3" key="1">
    <citation type="submission" date="2024-07" db="EMBL/GenBank/DDBJ databases">
        <title>Section-level genome sequencing and comparative genomics of Aspergillus sections Usti and Cavernicolus.</title>
        <authorList>
            <consortium name="Lawrence Berkeley National Laboratory"/>
            <person name="Nybo J.L."/>
            <person name="Vesth T.C."/>
            <person name="Theobald S."/>
            <person name="Frisvad J.C."/>
            <person name="Larsen T.O."/>
            <person name="Kjaerboelling I."/>
            <person name="Rothschild-Mancinelli K."/>
            <person name="Lyhne E.K."/>
            <person name="Kogle M.E."/>
            <person name="Barry K."/>
            <person name="Clum A."/>
            <person name="Na H."/>
            <person name="Ledsgaard L."/>
            <person name="Lin J."/>
            <person name="Lipzen A."/>
            <person name="Kuo A."/>
            <person name="Riley R."/>
            <person name="Mondo S."/>
            <person name="LaButti K."/>
            <person name="Haridas S."/>
            <person name="Pangalinan J."/>
            <person name="Salamov A.A."/>
            <person name="Simmons B.A."/>
            <person name="Magnuson J.K."/>
            <person name="Chen J."/>
            <person name="Drula E."/>
            <person name="Henrissat B."/>
            <person name="Wiebenga A."/>
            <person name="Lubbers R.J."/>
            <person name="Gomes A.C."/>
            <person name="Macurrencykelacurrency M.R."/>
            <person name="Stajich J."/>
            <person name="Grigoriev I.V."/>
            <person name="Mortensen U.H."/>
            <person name="De vries R.P."/>
            <person name="Baker S.E."/>
            <person name="Andersen M.R."/>
        </authorList>
    </citation>
    <scope>NUCLEOTIDE SEQUENCE [LARGE SCALE GENOMIC DNA]</scope>
    <source>
        <strain evidence="2 3">CBS 756.74</strain>
    </source>
</reference>
<name>A0ABR4L5G5_9EURO</name>
<proteinExistence type="predicted"/>
<dbReference type="Proteomes" id="UP001610444">
    <property type="component" value="Unassembled WGS sequence"/>
</dbReference>
<dbReference type="GeneID" id="98153700"/>
<evidence type="ECO:0000256" key="1">
    <source>
        <dbReference type="ARBA" id="ARBA00022801"/>
    </source>
</evidence>
<dbReference type="RefSeq" id="XP_070904580.1">
    <property type="nucleotide sequence ID" value="XM_071038536.1"/>
</dbReference>
<comment type="caution">
    <text evidence="2">The sequence shown here is derived from an EMBL/GenBank/DDBJ whole genome shotgun (WGS) entry which is preliminary data.</text>
</comment>
<keyword evidence="3" id="KW-1185">Reference proteome</keyword>
<sequence length="126" mass="13838">MLRLRAPYEARSGAFEVLFHAGSLEFSQEERDRQSAILKTVPLSIVEIYLDRPAVIAHLASYGSSADAFLDVVLGIYSAEGKLPFDLPSSMEAVRNSKTDVPWDTKDPLYRFGEGLAYSSPTPASP</sequence>
<gene>
    <name evidence="2" type="ORF">BJX68DRAFT_226598</name>
</gene>
<evidence type="ECO:0008006" key="4">
    <source>
        <dbReference type="Google" id="ProtNLM"/>
    </source>
</evidence>